<name>A0A2Z6LUX0_TRISU</name>
<sequence length="223" mass="25305">MWTIDDNPPPPPSNDSGPKSFVDLLLKSSEAVVKYWPHSFEFRLRVSLTTDGGLTLTSRVRNTNDKPFSFSFSYHTYLLVSDISEIRIEGLETLDYLDNLSNKERFTEQGALTFESEVNPVVDRVYLSSTDAISVIDHQKRRTCVIRKKGLPDVAVWNPWDKKSKSMVDFGNQEYKQMLCADGAVVEKPVNLKPGEEWNGKIQFTLVPSSFCTDGLNLDKRGF</sequence>
<dbReference type="InterPro" id="IPR008183">
    <property type="entry name" value="Aldose_1/G6P_1-epimerase"/>
</dbReference>
<dbReference type="PANTHER" id="PTHR11122">
    <property type="entry name" value="APOSPORY-ASSOCIATED PROTEIN C-RELATED"/>
    <property type="match status" value="1"/>
</dbReference>
<dbReference type="GO" id="GO:0047938">
    <property type="term" value="F:glucose-6-phosphate 1-epimerase activity"/>
    <property type="evidence" value="ECO:0007669"/>
    <property type="project" value="TreeGrafter"/>
</dbReference>
<gene>
    <name evidence="1" type="ORF">TSUD_84940</name>
</gene>
<dbReference type="GO" id="GO:0030246">
    <property type="term" value="F:carbohydrate binding"/>
    <property type="evidence" value="ECO:0007669"/>
    <property type="project" value="InterPro"/>
</dbReference>
<proteinExistence type="predicted"/>
<dbReference type="GO" id="GO:0005737">
    <property type="term" value="C:cytoplasm"/>
    <property type="evidence" value="ECO:0007669"/>
    <property type="project" value="TreeGrafter"/>
</dbReference>
<accession>A0A2Z6LUX0</accession>
<protein>
    <recommendedName>
        <fullName evidence="3">Glucose-6-phosphate 1-epimerase</fullName>
    </recommendedName>
</protein>
<dbReference type="InterPro" id="IPR014718">
    <property type="entry name" value="GH-type_carb-bd"/>
</dbReference>
<evidence type="ECO:0008006" key="3">
    <source>
        <dbReference type="Google" id="ProtNLM"/>
    </source>
</evidence>
<reference evidence="2" key="1">
    <citation type="journal article" date="2017" name="Front. Plant Sci.">
        <title>Climate Clever Clovers: New Paradigm to Reduce the Environmental Footprint of Ruminants by Breeding Low Methanogenic Forages Utilizing Haplotype Variation.</title>
        <authorList>
            <person name="Kaur P."/>
            <person name="Appels R."/>
            <person name="Bayer P.E."/>
            <person name="Keeble-Gagnere G."/>
            <person name="Wang J."/>
            <person name="Hirakawa H."/>
            <person name="Shirasawa K."/>
            <person name="Vercoe P."/>
            <person name="Stefanova K."/>
            <person name="Durmic Z."/>
            <person name="Nichols P."/>
            <person name="Revell C."/>
            <person name="Isobe S.N."/>
            <person name="Edwards D."/>
            <person name="Erskine W."/>
        </authorList>
    </citation>
    <scope>NUCLEOTIDE SEQUENCE [LARGE SCALE GENOMIC DNA]</scope>
    <source>
        <strain evidence="2">cv. Daliak</strain>
    </source>
</reference>
<dbReference type="OrthoDB" id="1659429at2759"/>
<evidence type="ECO:0000313" key="1">
    <source>
        <dbReference type="EMBL" id="GAU20776.1"/>
    </source>
</evidence>
<evidence type="ECO:0000313" key="2">
    <source>
        <dbReference type="Proteomes" id="UP000242715"/>
    </source>
</evidence>
<dbReference type="SUPFAM" id="SSF74650">
    <property type="entry name" value="Galactose mutarotase-like"/>
    <property type="match status" value="1"/>
</dbReference>
<keyword evidence="2" id="KW-1185">Reference proteome</keyword>
<dbReference type="PANTHER" id="PTHR11122:SF10">
    <property type="entry name" value="GLUCOSE-6-PHOSPHATE 1-EPIMERASE"/>
    <property type="match status" value="1"/>
</dbReference>
<dbReference type="Pfam" id="PF01263">
    <property type="entry name" value="Aldose_epim"/>
    <property type="match status" value="1"/>
</dbReference>
<dbReference type="Gene3D" id="2.70.98.10">
    <property type="match status" value="1"/>
</dbReference>
<dbReference type="EMBL" id="DF973219">
    <property type="protein sequence ID" value="GAU20776.1"/>
    <property type="molecule type" value="Genomic_DNA"/>
</dbReference>
<organism evidence="1 2">
    <name type="scientific">Trifolium subterraneum</name>
    <name type="common">Subterranean clover</name>
    <dbReference type="NCBI Taxonomy" id="3900"/>
    <lineage>
        <taxon>Eukaryota</taxon>
        <taxon>Viridiplantae</taxon>
        <taxon>Streptophyta</taxon>
        <taxon>Embryophyta</taxon>
        <taxon>Tracheophyta</taxon>
        <taxon>Spermatophyta</taxon>
        <taxon>Magnoliopsida</taxon>
        <taxon>eudicotyledons</taxon>
        <taxon>Gunneridae</taxon>
        <taxon>Pentapetalae</taxon>
        <taxon>rosids</taxon>
        <taxon>fabids</taxon>
        <taxon>Fabales</taxon>
        <taxon>Fabaceae</taxon>
        <taxon>Papilionoideae</taxon>
        <taxon>50 kb inversion clade</taxon>
        <taxon>NPAAA clade</taxon>
        <taxon>Hologalegina</taxon>
        <taxon>IRL clade</taxon>
        <taxon>Trifolieae</taxon>
        <taxon>Trifolium</taxon>
    </lineage>
</organism>
<dbReference type="Proteomes" id="UP000242715">
    <property type="component" value="Unassembled WGS sequence"/>
</dbReference>
<dbReference type="AlphaFoldDB" id="A0A2Z6LUX0"/>
<dbReference type="GO" id="GO:0005975">
    <property type="term" value="P:carbohydrate metabolic process"/>
    <property type="evidence" value="ECO:0007669"/>
    <property type="project" value="InterPro"/>
</dbReference>
<dbReference type="InterPro" id="IPR011013">
    <property type="entry name" value="Gal_mutarotase_sf_dom"/>
</dbReference>